<dbReference type="PATRIC" id="fig|1440762.4.peg.743"/>
<evidence type="ECO:0000313" key="2">
    <source>
        <dbReference type="Proteomes" id="UP000035481"/>
    </source>
</evidence>
<protein>
    <submittedName>
        <fullName evidence="1">Uncharacterized protein</fullName>
    </submittedName>
</protein>
<name>A0A0G9H511_9GAMM</name>
<gene>
    <name evidence="1" type="ORF">Y882_06905</name>
</gene>
<dbReference type="AlphaFoldDB" id="A0A0G9H511"/>
<dbReference type="EMBL" id="JPLA01000015">
    <property type="protein sequence ID" value="KLD64586.1"/>
    <property type="molecule type" value="Genomic_DNA"/>
</dbReference>
<proteinExistence type="predicted"/>
<reference evidence="1 2" key="1">
    <citation type="journal article" date="2015" name="Antonie Van Leeuwenhoek">
        <title>A phylogenomic and molecular marker based taxonomic framework for the order Xanthomonadales: proposal to transfer the families Algiphilaceae and Solimonadaceae to the order Nevskiales ord. nov. and to create a new family within the order Xanthomonadales, the family Rhodanobacteraceae fam. nov., containing the genus Rhodanobacter and its closest relatives.</title>
        <authorList>
            <person name="Naushad S."/>
            <person name="Adeolu M."/>
            <person name="Wong S."/>
            <person name="Sohail M."/>
            <person name="Schellhorn H.E."/>
            <person name="Gupta R.S."/>
        </authorList>
    </citation>
    <scope>NUCLEOTIDE SEQUENCE [LARGE SCALE GENOMIC DNA]</scope>
    <source>
        <strain evidence="1 2">DSM 16301</strain>
    </source>
</reference>
<sequence>MTVGSSRRELGGSALGRFSELQAMSLAYFYAIEEAIVAKQSMHDQEAGYEGKQKMDARDKAAFQYALARFMTEHCLDLRQGCLLDQFVFESNTCHPGETDEMRADPCGVEKVGVVQDNVIFRNLVCPSNREWSHALHVPGAIGRVEVTTPQVVFEF</sequence>
<dbReference type="Proteomes" id="UP000035481">
    <property type="component" value="Unassembled WGS sequence"/>
</dbReference>
<accession>A0A0G9H511</accession>
<organism evidence="1 2">
    <name type="scientific">Dyella japonica DSM 16301</name>
    <dbReference type="NCBI Taxonomy" id="1440762"/>
    <lineage>
        <taxon>Bacteria</taxon>
        <taxon>Pseudomonadati</taxon>
        <taxon>Pseudomonadota</taxon>
        <taxon>Gammaproteobacteria</taxon>
        <taxon>Lysobacterales</taxon>
        <taxon>Rhodanobacteraceae</taxon>
        <taxon>Dyella</taxon>
    </lineage>
</organism>
<evidence type="ECO:0000313" key="1">
    <source>
        <dbReference type="EMBL" id="KLD64586.1"/>
    </source>
</evidence>
<comment type="caution">
    <text evidence="1">The sequence shown here is derived from an EMBL/GenBank/DDBJ whole genome shotgun (WGS) entry which is preliminary data.</text>
</comment>